<feature type="region of interest" description="Disordered" evidence="1">
    <location>
        <begin position="49"/>
        <end position="105"/>
    </location>
</feature>
<evidence type="ECO:0000256" key="1">
    <source>
        <dbReference type="SAM" id="MobiDB-lite"/>
    </source>
</evidence>
<protein>
    <submittedName>
        <fullName evidence="2">BQ5605_C005g03261 protein</fullName>
    </submittedName>
</protein>
<accession>A0A2X0MDH2</accession>
<feature type="compositionally biased region" description="Basic and acidic residues" evidence="1">
    <location>
        <begin position="606"/>
        <end position="626"/>
    </location>
</feature>
<feature type="compositionally biased region" description="Low complexity" evidence="1">
    <location>
        <begin position="81"/>
        <end position="101"/>
    </location>
</feature>
<feature type="compositionally biased region" description="Low complexity" evidence="1">
    <location>
        <begin position="267"/>
        <end position="296"/>
    </location>
</feature>
<name>A0A2X0MDH2_9BASI</name>
<feature type="region of interest" description="Disordered" evidence="1">
    <location>
        <begin position="241"/>
        <end position="300"/>
    </location>
</feature>
<dbReference type="AlphaFoldDB" id="A0A2X0MDH2"/>
<keyword evidence="3" id="KW-1185">Reference proteome</keyword>
<feature type="compositionally biased region" description="Acidic residues" evidence="1">
    <location>
        <begin position="592"/>
        <end position="605"/>
    </location>
</feature>
<dbReference type="EMBL" id="FQNC01000047">
    <property type="protein sequence ID" value="SGY73105.1"/>
    <property type="molecule type" value="Genomic_DNA"/>
</dbReference>
<feature type="compositionally biased region" description="Polar residues" evidence="1">
    <location>
        <begin position="483"/>
        <end position="494"/>
    </location>
</feature>
<gene>
    <name evidence="2" type="primary">BQ5605_C005g03261</name>
    <name evidence="2" type="ORF">BQ5605_C005G03261</name>
</gene>
<organism evidence="2 3">
    <name type="scientific">Microbotryum silenes-dioicae</name>
    <dbReference type="NCBI Taxonomy" id="796604"/>
    <lineage>
        <taxon>Eukaryota</taxon>
        <taxon>Fungi</taxon>
        <taxon>Dikarya</taxon>
        <taxon>Basidiomycota</taxon>
        <taxon>Pucciniomycotina</taxon>
        <taxon>Microbotryomycetes</taxon>
        <taxon>Microbotryales</taxon>
        <taxon>Microbotryaceae</taxon>
        <taxon>Microbotryum</taxon>
    </lineage>
</organism>
<feature type="compositionally biased region" description="Basic and acidic residues" evidence="1">
    <location>
        <begin position="569"/>
        <end position="582"/>
    </location>
</feature>
<proteinExistence type="predicted"/>
<reference evidence="2 3" key="1">
    <citation type="submission" date="2016-11" db="EMBL/GenBank/DDBJ databases">
        <authorList>
            <person name="Jaros S."/>
            <person name="Januszkiewicz K."/>
            <person name="Wedrychowicz H."/>
        </authorList>
    </citation>
    <scope>NUCLEOTIDE SEQUENCE [LARGE SCALE GENOMIC DNA]</scope>
</reference>
<feature type="compositionally biased region" description="Pro residues" evidence="1">
    <location>
        <begin position="496"/>
        <end position="505"/>
    </location>
</feature>
<feature type="compositionally biased region" description="Basic and acidic residues" evidence="1">
    <location>
        <begin position="57"/>
        <end position="69"/>
    </location>
</feature>
<feature type="region of interest" description="Disordered" evidence="1">
    <location>
        <begin position="443"/>
        <end position="639"/>
    </location>
</feature>
<dbReference type="Proteomes" id="UP000249464">
    <property type="component" value="Unassembled WGS sequence"/>
</dbReference>
<feature type="region of interest" description="Disordered" evidence="1">
    <location>
        <begin position="393"/>
        <end position="426"/>
    </location>
</feature>
<feature type="region of interest" description="Disordered" evidence="1">
    <location>
        <begin position="330"/>
        <end position="367"/>
    </location>
</feature>
<evidence type="ECO:0000313" key="2">
    <source>
        <dbReference type="EMBL" id="SGY73105.1"/>
    </source>
</evidence>
<feature type="region of interest" description="Disordered" evidence="1">
    <location>
        <begin position="154"/>
        <end position="174"/>
    </location>
</feature>
<sequence>MAAELVAPMHQQLAAYGARHAKYHIQVAQDVPDDLLFGNFCLNCGNEAPSDSPYCSEECRQHDSEHESAPDSPSVLPALVPSASKSTCSSPSSSATNSPSPRGMVADAVLHEDPPRLDLGAPVTLAKFYGGQSLPIAMRYPTSKSWKASHVDYPAAGPHDVDPKASPQQPASDLHFRRRASKPQIPAPLFYRERAAHVRSSPALGPISPTKPTFWSPQLAPTSDITSLALPPLSSLAASSAALPPPVVRTKNCGRPGCVGEMRRPRISASGKSSSKSSSRAPSNSNNSRRSSASAALQSTNAYDPASSIDILMSPRIRALRAAETGHLASLDDLSPEDSTASQPAPAHPHPADEASGSSSSDDDESSHTHSAFACYLFSHLSEDKKRALNLARDDHADDGDDEVDERVPRGRSGASLPAASERGVSVDSAAIANKNLARPTRFLFSRGTPNPIPVEEELDHERTIRSRQSTVRPKIEPGHFISATTDSPGTSVMPSPFPSTPSSPPTSGRGRSVTRRPSHSETDVLGDLPTGRGRSQLRGPGAVLRSLSPTARGVSESSSRGRRSSSSRARESESRGRESRGRGRSSRNVTDDEALELVDEGDEDERGRGRGRGRDRSSSAFRFREIIISGAAYGHGSP</sequence>
<evidence type="ECO:0000313" key="3">
    <source>
        <dbReference type="Proteomes" id="UP000249464"/>
    </source>
</evidence>